<dbReference type="HOGENOM" id="CLU_1371829_0_0_1"/>
<reference evidence="2" key="1">
    <citation type="submission" date="2009-05" db="EMBL/GenBank/DDBJ databases">
        <title>The genome sequence of Ajellomyces capsulatus strain H143.</title>
        <authorList>
            <person name="Champion M."/>
            <person name="Cuomo C.A."/>
            <person name="Ma L.-J."/>
            <person name="Henn M.R."/>
            <person name="Sil A."/>
            <person name="Goldman B."/>
            <person name="Young S.K."/>
            <person name="Kodira C.D."/>
            <person name="Zeng Q."/>
            <person name="Koehrsen M."/>
            <person name="Alvarado L."/>
            <person name="Berlin A.M."/>
            <person name="Borenstein D."/>
            <person name="Chen Z."/>
            <person name="Engels R."/>
            <person name="Freedman E."/>
            <person name="Gellesch M."/>
            <person name="Goldberg J."/>
            <person name="Griggs A."/>
            <person name="Gujja S."/>
            <person name="Heiman D.I."/>
            <person name="Hepburn T.A."/>
            <person name="Howarth C."/>
            <person name="Jen D."/>
            <person name="Larson L."/>
            <person name="Lewis B."/>
            <person name="Mehta T."/>
            <person name="Park D."/>
            <person name="Pearson M."/>
            <person name="Roberts A."/>
            <person name="Saif S."/>
            <person name="Shea T.D."/>
            <person name="Shenoy N."/>
            <person name="Sisk P."/>
            <person name="Stolte C."/>
            <person name="Sykes S."/>
            <person name="Walk T."/>
            <person name="White J."/>
            <person name="Yandava C."/>
            <person name="Klein B."/>
            <person name="McEwen J.G."/>
            <person name="Puccia R."/>
            <person name="Goldman G.H."/>
            <person name="Felipe M.S."/>
            <person name="Nino-Vega G."/>
            <person name="San-Blas G."/>
            <person name="Taylor J.W."/>
            <person name="Mendoza L."/>
            <person name="Galagan J.E."/>
            <person name="Nusbaum C."/>
            <person name="Birren B.W."/>
        </authorList>
    </citation>
    <scope>NUCLEOTIDE SEQUENCE [LARGE SCALE GENOMIC DNA]</scope>
    <source>
        <strain evidence="2">H143</strain>
    </source>
</reference>
<name>C6H9A7_AJECH</name>
<protein>
    <submittedName>
        <fullName evidence="1">Uncharacterized protein</fullName>
    </submittedName>
</protein>
<dbReference type="AlphaFoldDB" id="C6H9A7"/>
<dbReference type="EMBL" id="GG692421">
    <property type="protein sequence ID" value="EER42890.1"/>
    <property type="molecule type" value="Genomic_DNA"/>
</dbReference>
<organism evidence="1 2">
    <name type="scientific">Ajellomyces capsulatus (strain H143)</name>
    <name type="common">Darling's disease fungus</name>
    <name type="synonym">Histoplasma capsulatum</name>
    <dbReference type="NCBI Taxonomy" id="544712"/>
    <lineage>
        <taxon>Eukaryota</taxon>
        <taxon>Fungi</taxon>
        <taxon>Dikarya</taxon>
        <taxon>Ascomycota</taxon>
        <taxon>Pezizomycotina</taxon>
        <taxon>Eurotiomycetes</taxon>
        <taxon>Eurotiomycetidae</taxon>
        <taxon>Onygenales</taxon>
        <taxon>Ajellomycetaceae</taxon>
        <taxon>Histoplasma</taxon>
    </lineage>
</organism>
<evidence type="ECO:0000313" key="1">
    <source>
        <dbReference type="EMBL" id="EER42890.1"/>
    </source>
</evidence>
<sequence>MHRSRCPMINQHRFEGSVLKDELKVIDTIDPLGKQHGAGKQLRPPRPSEFVRLCWRKRAKNNRRLPCGYSTNHRSVTTGRSGLLNGKSFLGLCHAVRAAGDNHLKKSDLDSLYGVYKLIADFEASRSWRTLNTTIDGVDDANPVFRVSSFSSWWKVHLPPAIHFAFPMEIEPSTIPVLMIPNFTTKEQQLKLTPSISPS</sequence>
<proteinExistence type="predicted"/>
<dbReference type="VEuPathDB" id="FungiDB:HCDG_02788"/>
<evidence type="ECO:0000313" key="2">
    <source>
        <dbReference type="Proteomes" id="UP000002624"/>
    </source>
</evidence>
<accession>C6H9A7</accession>
<dbReference type="Proteomes" id="UP000002624">
    <property type="component" value="Unassembled WGS sequence"/>
</dbReference>
<gene>
    <name evidence="1" type="ORF">HCDG_02788</name>
</gene>